<gene>
    <name evidence="3" type="ORF">ABENE_08695</name>
</gene>
<dbReference type="PIRSF" id="PIRSF029218">
    <property type="entry name" value="ParE"/>
    <property type="match status" value="1"/>
</dbReference>
<keyword evidence="1" id="KW-1277">Toxin-antitoxin system</keyword>
<sequence>MAAYKLTADAEADFLSLYLYSIETFGLIQANSYALDMIDTFEILAINPFAGRDVKTNARCFIHASHSIYYEIEGEAVLILRILHQSQDPMRHL</sequence>
<evidence type="ECO:0000313" key="3">
    <source>
        <dbReference type="EMBL" id="ESQ92445.1"/>
    </source>
</evidence>
<evidence type="ECO:0000256" key="2">
    <source>
        <dbReference type="PIRNR" id="PIRNR029218"/>
    </source>
</evidence>
<dbReference type="RefSeq" id="WP_018080924.1">
    <property type="nucleotide sequence ID" value="NZ_AQWM01000003.1"/>
</dbReference>
<dbReference type="InterPro" id="IPR028344">
    <property type="entry name" value="ParE1/4"/>
</dbReference>
<keyword evidence="4" id="KW-1185">Reference proteome</keyword>
<dbReference type="Pfam" id="PF05016">
    <property type="entry name" value="ParE_toxin"/>
    <property type="match status" value="1"/>
</dbReference>
<dbReference type="OrthoDB" id="7173315at2"/>
<name>V4Q3L3_9CAUL</name>
<dbReference type="STRING" id="1121022.GCA_000376105_01259"/>
<protein>
    <recommendedName>
        <fullName evidence="2">Toxin</fullName>
    </recommendedName>
</protein>
<dbReference type="eggNOG" id="COG3668">
    <property type="taxonomic scope" value="Bacteria"/>
</dbReference>
<dbReference type="InterPro" id="IPR035093">
    <property type="entry name" value="RelE/ParE_toxin_dom_sf"/>
</dbReference>
<dbReference type="EMBL" id="AWGB01000013">
    <property type="protein sequence ID" value="ESQ92445.1"/>
    <property type="molecule type" value="Genomic_DNA"/>
</dbReference>
<comment type="caution">
    <text evidence="3">The sequence shown here is derived from an EMBL/GenBank/DDBJ whole genome shotgun (WGS) entry which is preliminary data.</text>
</comment>
<evidence type="ECO:0000256" key="1">
    <source>
        <dbReference type="ARBA" id="ARBA00022649"/>
    </source>
</evidence>
<organism evidence="3 4">
    <name type="scientific">Asticcacaulis benevestitus DSM 16100 = ATCC BAA-896</name>
    <dbReference type="NCBI Taxonomy" id="1121022"/>
    <lineage>
        <taxon>Bacteria</taxon>
        <taxon>Pseudomonadati</taxon>
        <taxon>Pseudomonadota</taxon>
        <taxon>Alphaproteobacteria</taxon>
        <taxon>Caulobacterales</taxon>
        <taxon>Caulobacteraceae</taxon>
        <taxon>Asticcacaulis</taxon>
    </lineage>
</organism>
<dbReference type="Gene3D" id="3.30.2310.20">
    <property type="entry name" value="RelE-like"/>
    <property type="match status" value="1"/>
</dbReference>
<comment type="similarity">
    <text evidence="2">Belongs to the RelE toxin family.</text>
</comment>
<dbReference type="PATRIC" id="fig|1121022.4.peg.1750"/>
<reference evidence="3 4" key="1">
    <citation type="journal article" date="2014" name="Nature">
        <title>Sequential evolution of bacterial morphology by co-option of a developmental regulator.</title>
        <authorList>
            <person name="Jiang C."/>
            <person name="Brown P.J."/>
            <person name="Ducret A."/>
            <person name="Brun Y.V."/>
        </authorList>
    </citation>
    <scope>NUCLEOTIDE SEQUENCE [LARGE SCALE GENOMIC DNA]</scope>
    <source>
        <strain evidence="3 4">DSM 16100</strain>
    </source>
</reference>
<dbReference type="InterPro" id="IPR007712">
    <property type="entry name" value="RelE/ParE_toxin"/>
</dbReference>
<dbReference type="AlphaFoldDB" id="V4Q3L3"/>
<proteinExistence type="inferred from homology"/>
<accession>V4Q3L3</accession>
<dbReference type="Proteomes" id="UP000017837">
    <property type="component" value="Unassembled WGS sequence"/>
</dbReference>
<evidence type="ECO:0000313" key="4">
    <source>
        <dbReference type="Proteomes" id="UP000017837"/>
    </source>
</evidence>